<reference evidence="1 2" key="1">
    <citation type="submission" date="2017-07" db="EMBL/GenBank/DDBJ databases">
        <title>The genome sequence of Paludifilum halophilum highlights mechanisms for microbial adaptation to high salt environemnts.</title>
        <authorList>
            <person name="Belbahri L."/>
        </authorList>
    </citation>
    <scope>NUCLEOTIDE SEQUENCE [LARGE SCALE GENOMIC DNA]</scope>
    <source>
        <strain evidence="1 2">DSM 102817</strain>
    </source>
</reference>
<organism evidence="1 2">
    <name type="scientific">Paludifilum halophilum</name>
    <dbReference type="NCBI Taxonomy" id="1642702"/>
    <lineage>
        <taxon>Bacteria</taxon>
        <taxon>Bacillati</taxon>
        <taxon>Bacillota</taxon>
        <taxon>Bacilli</taxon>
        <taxon>Bacillales</taxon>
        <taxon>Thermoactinomycetaceae</taxon>
        <taxon>Paludifilum</taxon>
    </lineage>
</organism>
<proteinExistence type="predicted"/>
<evidence type="ECO:0000313" key="2">
    <source>
        <dbReference type="Proteomes" id="UP000215459"/>
    </source>
</evidence>
<sequence length="65" mass="7284">MDGRNRREIRPGAAVEIVLKKDQRSGKRTRGVVKDILTSSASHPHGIKVRLQDGRVGRVKRILQS</sequence>
<name>A0A235B4U1_9BACL</name>
<evidence type="ECO:0008006" key="3">
    <source>
        <dbReference type="Google" id="ProtNLM"/>
    </source>
</evidence>
<dbReference type="AlphaFoldDB" id="A0A235B4U1"/>
<dbReference type="OrthoDB" id="9804519at2"/>
<dbReference type="Pfam" id="PF09962">
    <property type="entry name" value="DUF2196"/>
    <property type="match status" value="1"/>
</dbReference>
<gene>
    <name evidence="1" type="ORF">CHM34_13670</name>
</gene>
<comment type="caution">
    <text evidence="1">The sequence shown here is derived from an EMBL/GenBank/DDBJ whole genome shotgun (WGS) entry which is preliminary data.</text>
</comment>
<dbReference type="InterPro" id="IPR019240">
    <property type="entry name" value="DUF2196"/>
</dbReference>
<dbReference type="PANTHER" id="PTHR40069">
    <property type="entry name" value="YWBE PROTEIN"/>
    <property type="match status" value="1"/>
</dbReference>
<protein>
    <recommendedName>
        <fullName evidence="3">YwbE family protein</fullName>
    </recommendedName>
</protein>
<evidence type="ECO:0000313" key="1">
    <source>
        <dbReference type="EMBL" id="OYD06979.1"/>
    </source>
</evidence>
<dbReference type="EMBL" id="NOWF01000008">
    <property type="protein sequence ID" value="OYD06979.1"/>
    <property type="molecule type" value="Genomic_DNA"/>
</dbReference>
<dbReference type="Proteomes" id="UP000215459">
    <property type="component" value="Unassembled WGS sequence"/>
</dbReference>
<dbReference type="NCBIfam" id="TIGR03833">
    <property type="entry name" value="YwbE family protein"/>
    <property type="match status" value="1"/>
</dbReference>
<dbReference type="PANTHER" id="PTHR40069:SF1">
    <property type="entry name" value="YWBE PROTEIN"/>
    <property type="match status" value="1"/>
</dbReference>
<dbReference type="RefSeq" id="WP_094265176.1">
    <property type="nucleotide sequence ID" value="NZ_NOWF01000008.1"/>
</dbReference>
<accession>A0A235B4U1</accession>
<keyword evidence="2" id="KW-1185">Reference proteome</keyword>